<organism evidence="1">
    <name type="scientific">uncultured Microcoleus sp</name>
    <dbReference type="NCBI Taxonomy" id="259945"/>
    <lineage>
        <taxon>Bacteria</taxon>
        <taxon>Bacillati</taxon>
        <taxon>Cyanobacteriota</taxon>
        <taxon>Cyanophyceae</taxon>
        <taxon>Oscillatoriophycideae</taxon>
        <taxon>Oscillatoriales</taxon>
        <taxon>Microcoleaceae</taxon>
        <taxon>Microcoleus</taxon>
        <taxon>environmental samples</taxon>
    </lineage>
</organism>
<sequence>MKVFPSLQNSDHRARAIQLGWLVNCWCDGNAAVALLHSF</sequence>
<protein>
    <submittedName>
        <fullName evidence="1">Uncharacterized protein</fullName>
    </submittedName>
</protein>
<name>A0A6J4M9E4_9CYAN</name>
<evidence type="ECO:0000313" key="1">
    <source>
        <dbReference type="EMBL" id="CAA9353544.1"/>
    </source>
</evidence>
<reference evidence="1" key="1">
    <citation type="submission" date="2020-02" db="EMBL/GenBank/DDBJ databases">
        <authorList>
            <person name="Meier V. D."/>
        </authorList>
    </citation>
    <scope>NUCLEOTIDE SEQUENCE</scope>
    <source>
        <strain evidence="1">AVDCRST_MAG84</strain>
    </source>
</reference>
<dbReference type="AlphaFoldDB" id="A0A6J4M9E4"/>
<dbReference type="EMBL" id="CADCTZ010000568">
    <property type="protein sequence ID" value="CAA9353544.1"/>
    <property type="molecule type" value="Genomic_DNA"/>
</dbReference>
<gene>
    <name evidence="1" type="ORF">AVDCRST_MAG84-2994</name>
</gene>
<proteinExistence type="predicted"/>
<accession>A0A6J4M9E4</accession>